<reference evidence="13" key="2">
    <citation type="submission" date="2023-03" db="EMBL/GenBank/DDBJ databases">
        <authorList>
            <person name="Shen W."/>
            <person name="Cai J."/>
        </authorList>
    </citation>
    <scope>NUCLEOTIDE SEQUENCE</scope>
    <source>
        <strain evidence="13">P82-2</strain>
    </source>
</reference>
<dbReference type="InterPro" id="IPR006070">
    <property type="entry name" value="Sua5-like_dom"/>
</dbReference>
<dbReference type="GO" id="GO:0000049">
    <property type="term" value="F:tRNA binding"/>
    <property type="evidence" value="ECO:0007669"/>
    <property type="project" value="TreeGrafter"/>
</dbReference>
<dbReference type="GO" id="GO:0005737">
    <property type="term" value="C:cytoplasm"/>
    <property type="evidence" value="ECO:0007669"/>
    <property type="project" value="UniProtKB-SubCell"/>
</dbReference>
<dbReference type="PROSITE" id="PS51163">
    <property type="entry name" value="YRDC"/>
    <property type="match status" value="1"/>
</dbReference>
<evidence type="ECO:0000256" key="8">
    <source>
        <dbReference type="ARBA" id="ARBA00022741"/>
    </source>
</evidence>
<dbReference type="STRING" id="936154.STP_0685"/>
<comment type="caution">
    <text evidence="14">The sequence shown here is derived from an EMBL/GenBank/DDBJ whole genome shotgun (WGS) entry which is preliminary data.</text>
</comment>
<name>A0A0E2UE90_9STRE</name>
<evidence type="ECO:0000256" key="5">
    <source>
        <dbReference type="ARBA" id="ARBA00022679"/>
    </source>
</evidence>
<sequence length="196" mass="21505">MKELIEQIKNGQAVVLPTETVYGIFAKAMDENAVDNVYQLKQRPRDKAMNLNIASYQDILDYSQGQPAYLEKLVNAFLPGPLTIILKANQKVPAWINSGKTTVGFRMPNHPVTCQIIKETGPLIGPSANISGDDSGKTFKAIMKAFNYQVDGYSDDAALTGQDSTIIDVSGLKAKILRQGSITKEELLDVVPELEF</sequence>
<feature type="domain" description="YrdC-like" evidence="12">
    <location>
        <begin position="1"/>
        <end position="182"/>
    </location>
</feature>
<dbReference type="SUPFAM" id="SSF55821">
    <property type="entry name" value="YrdC/RibB"/>
    <property type="match status" value="1"/>
</dbReference>
<evidence type="ECO:0000256" key="6">
    <source>
        <dbReference type="ARBA" id="ARBA00022694"/>
    </source>
</evidence>
<evidence type="ECO:0000256" key="3">
    <source>
        <dbReference type="ARBA" id="ARBA00012584"/>
    </source>
</evidence>
<dbReference type="OMA" id="YALGCQI"/>
<dbReference type="InterPro" id="IPR050156">
    <property type="entry name" value="TC-AMP_synthase_SUA5"/>
</dbReference>
<dbReference type="GO" id="GO:0006450">
    <property type="term" value="P:regulation of translational fidelity"/>
    <property type="evidence" value="ECO:0007669"/>
    <property type="project" value="TreeGrafter"/>
</dbReference>
<dbReference type="GO" id="GO:0005524">
    <property type="term" value="F:ATP binding"/>
    <property type="evidence" value="ECO:0007669"/>
    <property type="project" value="UniProtKB-KW"/>
</dbReference>
<evidence type="ECO:0000256" key="11">
    <source>
        <dbReference type="ARBA" id="ARBA00048366"/>
    </source>
</evidence>
<dbReference type="Proteomes" id="UP000217465">
    <property type="component" value="Unassembled WGS sequence"/>
</dbReference>
<dbReference type="AlphaFoldDB" id="A0A0E2UE90"/>
<dbReference type="Gene3D" id="3.90.870.10">
    <property type="entry name" value="DHBP synthase"/>
    <property type="match status" value="1"/>
</dbReference>
<dbReference type="Pfam" id="PF01300">
    <property type="entry name" value="Sua5_yciO_yrdC"/>
    <property type="match status" value="1"/>
</dbReference>
<evidence type="ECO:0000256" key="1">
    <source>
        <dbReference type="ARBA" id="ARBA00004496"/>
    </source>
</evidence>
<protein>
    <recommendedName>
        <fullName evidence="10">L-threonylcarbamoyladenylate synthase</fullName>
        <ecNumber evidence="3">2.7.7.87</ecNumber>
    </recommendedName>
    <alternativeName>
        <fullName evidence="10">L-threonylcarbamoyladenylate synthase</fullName>
    </alternativeName>
</protein>
<dbReference type="Proteomes" id="UP001180515">
    <property type="component" value="Unassembled WGS sequence"/>
</dbReference>
<keyword evidence="7 13" id="KW-0548">Nucleotidyltransferase</keyword>
<gene>
    <name evidence="14" type="primary">ywlC</name>
    <name evidence="14" type="ORF">A9Y57_01034</name>
    <name evidence="13" type="ORF">P7G31_03535</name>
</gene>
<evidence type="ECO:0000256" key="9">
    <source>
        <dbReference type="ARBA" id="ARBA00022840"/>
    </source>
</evidence>
<dbReference type="EC" id="2.7.7.87" evidence="3"/>
<dbReference type="GeneID" id="61420198"/>
<evidence type="ECO:0000256" key="7">
    <source>
        <dbReference type="ARBA" id="ARBA00022695"/>
    </source>
</evidence>
<dbReference type="PANTHER" id="PTHR17490">
    <property type="entry name" value="SUA5"/>
    <property type="match status" value="1"/>
</dbReference>
<comment type="catalytic activity">
    <reaction evidence="11">
        <text>L-threonine + hydrogencarbonate + ATP = L-threonylcarbamoyladenylate + diphosphate + H2O</text>
        <dbReference type="Rhea" id="RHEA:36407"/>
        <dbReference type="ChEBI" id="CHEBI:15377"/>
        <dbReference type="ChEBI" id="CHEBI:17544"/>
        <dbReference type="ChEBI" id="CHEBI:30616"/>
        <dbReference type="ChEBI" id="CHEBI:33019"/>
        <dbReference type="ChEBI" id="CHEBI:57926"/>
        <dbReference type="ChEBI" id="CHEBI:73682"/>
        <dbReference type="EC" id="2.7.7.87"/>
    </reaction>
</comment>
<dbReference type="NCBIfam" id="TIGR00057">
    <property type="entry name" value="L-threonylcarbamoyladenylate synthase"/>
    <property type="match status" value="1"/>
</dbReference>
<dbReference type="EMBL" id="NSGR01000008">
    <property type="protein sequence ID" value="PCH12319.1"/>
    <property type="molecule type" value="Genomic_DNA"/>
</dbReference>
<dbReference type="GO" id="GO:0061710">
    <property type="term" value="F:L-threonylcarbamoyladenylate synthase"/>
    <property type="evidence" value="ECO:0007669"/>
    <property type="project" value="UniProtKB-EC"/>
</dbReference>
<comment type="subcellular location">
    <subcellularLocation>
        <location evidence="1">Cytoplasm</location>
    </subcellularLocation>
</comment>
<proteinExistence type="inferred from homology"/>
<dbReference type="PANTHER" id="PTHR17490:SF16">
    <property type="entry name" value="THREONYLCARBAMOYL-AMP SYNTHASE"/>
    <property type="match status" value="1"/>
</dbReference>
<dbReference type="eggNOG" id="COG0009">
    <property type="taxonomic scope" value="Bacteria"/>
</dbReference>
<accession>A0A0E2UE90</accession>
<keyword evidence="6" id="KW-0819">tRNA processing</keyword>
<evidence type="ECO:0000256" key="2">
    <source>
        <dbReference type="ARBA" id="ARBA00007663"/>
    </source>
</evidence>
<dbReference type="EMBL" id="JARQAG010000003">
    <property type="protein sequence ID" value="MDT2731325.1"/>
    <property type="molecule type" value="Genomic_DNA"/>
</dbReference>
<evidence type="ECO:0000256" key="4">
    <source>
        <dbReference type="ARBA" id="ARBA00022490"/>
    </source>
</evidence>
<organism evidence="14 15">
    <name type="scientific">Streptococcus parauberis</name>
    <dbReference type="NCBI Taxonomy" id="1348"/>
    <lineage>
        <taxon>Bacteria</taxon>
        <taxon>Bacillati</taxon>
        <taxon>Bacillota</taxon>
        <taxon>Bacilli</taxon>
        <taxon>Lactobacillales</taxon>
        <taxon>Streptococcaceae</taxon>
        <taxon>Streptococcus</taxon>
    </lineage>
</organism>
<evidence type="ECO:0000313" key="15">
    <source>
        <dbReference type="Proteomes" id="UP000217465"/>
    </source>
</evidence>
<evidence type="ECO:0000313" key="14">
    <source>
        <dbReference type="EMBL" id="PCH12319.1"/>
    </source>
</evidence>
<evidence type="ECO:0000313" key="13">
    <source>
        <dbReference type="EMBL" id="MDT2731325.1"/>
    </source>
</evidence>
<dbReference type="InterPro" id="IPR017945">
    <property type="entry name" value="DHBP_synth_RibB-like_a/b_dom"/>
</dbReference>
<keyword evidence="5 13" id="KW-0808">Transferase</keyword>
<keyword evidence="4" id="KW-0963">Cytoplasm</keyword>
<keyword evidence="9" id="KW-0067">ATP-binding</keyword>
<evidence type="ECO:0000256" key="10">
    <source>
        <dbReference type="ARBA" id="ARBA00029774"/>
    </source>
</evidence>
<dbReference type="OrthoDB" id="9814580at2"/>
<dbReference type="GO" id="GO:0008033">
    <property type="term" value="P:tRNA processing"/>
    <property type="evidence" value="ECO:0007669"/>
    <property type="project" value="UniProtKB-KW"/>
</dbReference>
<reference evidence="14 15" key="1">
    <citation type="submission" date="2016-06" db="EMBL/GenBank/DDBJ databases">
        <authorList>
            <person name="Haines A.N."/>
            <person name="Council K.R."/>
        </authorList>
    </citation>
    <scope>NUCLEOTIDE SEQUENCE [LARGE SCALE GENOMIC DNA]</scope>
    <source>
        <strain evidence="14 15">SP158-29</strain>
    </source>
</reference>
<dbReference type="RefSeq" id="WP_003103626.1">
    <property type="nucleotide sequence ID" value="NZ_BAWT01000002.1"/>
</dbReference>
<comment type="similarity">
    <text evidence="2">Belongs to the SUA5 family.</text>
</comment>
<dbReference type="GO" id="GO:0003725">
    <property type="term" value="F:double-stranded RNA binding"/>
    <property type="evidence" value="ECO:0007669"/>
    <property type="project" value="InterPro"/>
</dbReference>
<keyword evidence="8" id="KW-0547">Nucleotide-binding</keyword>
<evidence type="ECO:0000259" key="12">
    <source>
        <dbReference type="PROSITE" id="PS51163"/>
    </source>
</evidence>